<organism evidence="1 2">
    <name type="scientific">Staphylococcus epidermidis (strain ATCC 12228 / FDA PCI 1200)</name>
    <dbReference type="NCBI Taxonomy" id="176280"/>
    <lineage>
        <taxon>Bacteria</taxon>
        <taxon>Bacillati</taxon>
        <taxon>Bacillota</taxon>
        <taxon>Bacilli</taxon>
        <taxon>Bacillales</taxon>
        <taxon>Staphylococcaceae</taxon>
        <taxon>Staphylococcus</taxon>
    </lineage>
</organism>
<evidence type="ECO:0000313" key="2">
    <source>
        <dbReference type="Proteomes" id="UP000001411"/>
    </source>
</evidence>
<dbReference type="EMBL" id="AE015929">
    <property type="protein sequence ID" value="AAO04746.1"/>
    <property type="molecule type" value="Genomic_DNA"/>
</dbReference>
<accession>A0A0H2VHU5</accession>
<proteinExistence type="predicted"/>
<gene>
    <name evidence="1" type="ordered locus">SE_1149</name>
</gene>
<sequence>MKIKESEFNVFNINDYIFRNINGHSNVGSTQS</sequence>
<dbReference type="KEGG" id="sep:SE_1149"/>
<dbReference type="AlphaFoldDB" id="A0A0H2VHU5"/>
<dbReference type="HOGENOM" id="CLU_3391515_0_0_9"/>
<evidence type="ECO:0000313" key="1">
    <source>
        <dbReference type="EMBL" id="AAO04746.1"/>
    </source>
</evidence>
<dbReference type="Proteomes" id="UP000001411">
    <property type="component" value="Chromosome"/>
</dbReference>
<protein>
    <submittedName>
        <fullName evidence="1">Uncharacterized protein</fullName>
    </submittedName>
</protein>
<name>A0A0H2VHU5_STAES</name>
<reference evidence="1 2" key="1">
    <citation type="journal article" date="2003" name="Mol. Microbiol.">
        <title>Genome-based analysis of virulence genes in a non-biofilm-forming Staphylococcus epidermidis strain (ATCC 12228).</title>
        <authorList>
            <person name="Zhang Y.Q."/>
            <person name="Ren S.X."/>
            <person name="Li H.L."/>
            <person name="Wang Y.X."/>
            <person name="Fu G."/>
            <person name="Yang J."/>
            <person name="Qin Z.Q."/>
            <person name="Miao Y.G."/>
            <person name="Wang W.Y."/>
            <person name="Chen R.S."/>
            <person name="Shen Y."/>
            <person name="Chen Z."/>
            <person name="Yuan Z.H."/>
            <person name="Zhao G.P."/>
            <person name="Qu D."/>
            <person name="Danchin A."/>
            <person name="Wen Y.M."/>
        </authorList>
    </citation>
    <scope>NUCLEOTIDE SEQUENCE [LARGE SCALE GENOMIC DNA]</scope>
    <source>
        <strain evidence="2">ATCC 12228 / FDA PCI 1200</strain>
    </source>
</reference>